<accession>A0ABS3C125</accession>
<keyword evidence="4" id="KW-1185">Reference proteome</keyword>
<comment type="caution">
    <text evidence="3">The sequence shown here is derived from an EMBL/GenBank/DDBJ whole genome shotgun (WGS) entry which is preliminary data.</text>
</comment>
<feature type="chain" id="PRO_5046424703" evidence="1">
    <location>
        <begin position="25"/>
        <end position="270"/>
    </location>
</feature>
<organism evidence="3 4">
    <name type="scientific">Algoriphagus oliviformis</name>
    <dbReference type="NCBI Taxonomy" id="2811231"/>
    <lineage>
        <taxon>Bacteria</taxon>
        <taxon>Pseudomonadati</taxon>
        <taxon>Bacteroidota</taxon>
        <taxon>Cytophagia</taxon>
        <taxon>Cytophagales</taxon>
        <taxon>Cyclobacteriaceae</taxon>
        <taxon>Algoriphagus</taxon>
    </lineage>
</organism>
<evidence type="ECO:0000313" key="3">
    <source>
        <dbReference type="EMBL" id="MBN7809875.1"/>
    </source>
</evidence>
<sequence length="270" mass="29053">MKTLSTIFGLFAILLLAASCDAFDDSPSSSEAKVNFHLVDAPGDYDEVWIEVLALRVKVDYDGGEMDEDEESWEEITYEGPQMVNLLDLTGGHSILLGSEDFPEGEIDQIRLILGDNNYLVQDGKEIDLKTPSAQQSGLKIKVDQEIHGGETYDLVIDFDVAKSIVTAGNSGNVILKPVLRAYLDETQGIQGQVFPLEAQPVQVTVSAQGVEISTFADASGNYAVMGLAPGSYSVSFTPQAPYTAESVSGVVVIDDEVTTPEVITLEAKP</sequence>
<proteinExistence type="predicted"/>
<protein>
    <submittedName>
        <fullName evidence="3">DUF4382 domain-containing protein</fullName>
    </submittedName>
</protein>
<feature type="domain" description="DUF4382" evidence="2">
    <location>
        <begin position="32"/>
        <end position="178"/>
    </location>
</feature>
<feature type="signal peptide" evidence="1">
    <location>
        <begin position="1"/>
        <end position="24"/>
    </location>
</feature>
<name>A0ABS3C125_9BACT</name>
<dbReference type="Gene3D" id="2.60.40.1120">
    <property type="entry name" value="Carboxypeptidase-like, regulatory domain"/>
    <property type="match status" value="1"/>
</dbReference>
<keyword evidence="1" id="KW-0732">Signal</keyword>
<dbReference type="EMBL" id="JAFKCT010000001">
    <property type="protein sequence ID" value="MBN7809875.1"/>
    <property type="molecule type" value="Genomic_DNA"/>
</dbReference>
<dbReference type="Proteomes" id="UP000664317">
    <property type="component" value="Unassembled WGS sequence"/>
</dbReference>
<dbReference type="InterPro" id="IPR025491">
    <property type="entry name" value="DUF4382"/>
</dbReference>
<dbReference type="SUPFAM" id="SSF49452">
    <property type="entry name" value="Starch-binding domain-like"/>
    <property type="match status" value="1"/>
</dbReference>
<dbReference type="PROSITE" id="PS51257">
    <property type="entry name" value="PROKAR_LIPOPROTEIN"/>
    <property type="match status" value="1"/>
</dbReference>
<dbReference type="InterPro" id="IPR013784">
    <property type="entry name" value="Carb-bd-like_fold"/>
</dbReference>
<dbReference type="Pfam" id="PF14321">
    <property type="entry name" value="DUF4382"/>
    <property type="match status" value="1"/>
</dbReference>
<evidence type="ECO:0000256" key="1">
    <source>
        <dbReference type="SAM" id="SignalP"/>
    </source>
</evidence>
<gene>
    <name evidence="3" type="ORF">J0A68_02845</name>
</gene>
<reference evidence="3 4" key="1">
    <citation type="submission" date="2021-03" db="EMBL/GenBank/DDBJ databases">
        <title>novel species isolated from a fishpond in China.</title>
        <authorList>
            <person name="Lu H."/>
            <person name="Cai Z."/>
        </authorList>
    </citation>
    <scope>NUCLEOTIDE SEQUENCE [LARGE SCALE GENOMIC DNA]</scope>
    <source>
        <strain evidence="3 4">H41</strain>
    </source>
</reference>
<evidence type="ECO:0000259" key="2">
    <source>
        <dbReference type="Pfam" id="PF14321"/>
    </source>
</evidence>
<evidence type="ECO:0000313" key="4">
    <source>
        <dbReference type="Proteomes" id="UP000664317"/>
    </source>
</evidence>
<dbReference type="RefSeq" id="WP_206576669.1">
    <property type="nucleotide sequence ID" value="NZ_JAFKCT010000001.1"/>
</dbReference>